<dbReference type="PROSITE" id="PS00989">
    <property type="entry name" value="CLAT_ADAPTOR_S"/>
    <property type="match status" value="1"/>
</dbReference>
<evidence type="ECO:0000256" key="4">
    <source>
        <dbReference type="ARBA" id="ARBA00022927"/>
    </source>
</evidence>
<dbReference type="SUPFAM" id="SSF64356">
    <property type="entry name" value="SNARE-like"/>
    <property type="match status" value="1"/>
</dbReference>
<dbReference type="GO" id="GO:0006886">
    <property type="term" value="P:intracellular protein transport"/>
    <property type="evidence" value="ECO:0007669"/>
    <property type="project" value="InterPro"/>
</dbReference>
<sequence length="418" mass="46528">MRPAPCFECLLAAVRSIVEVVSRPLMTHGTLLTLMSVCLLSSHLLVAAQGTKSGKRGWLEDHNYYRCLHGAAPVKWSRGLARKARRHAGKLNAKYKKSRSLSAVEHSKSYLTWDEYNEYLVHLDGWMEHSDYLKVGHFAALVWKGVDEIGCAQSGSFYVCEDPPLPGYNIAACDEEQGMCIEDADFSKRDTCAGGAAVKGAQTTAHAVVGGEEIHKRAANGPSTAVPPLEAVASDAVVRFRVVAEAARRYSPTVLCGARGVSSVVVLFKMIKFILMVNKQGQTRLAKYADFLTIQERQAIENELIRKCLSRSESQCSFLEYRNYKVIYRRYASLYFIMGVDGSDEDNELAYLEFIHTLVETLDKYFENVCELDIMFNLEKAHFILDEMLANGCIAETNKANILAPLYLLDKHGDGANS</sequence>
<comment type="subcellular location">
    <subcellularLocation>
        <location evidence="1">Endomembrane system</location>
    </subcellularLocation>
</comment>
<dbReference type="InterPro" id="IPR022775">
    <property type="entry name" value="AP_mu_sigma_su"/>
</dbReference>
<evidence type="ECO:0000313" key="7">
    <source>
        <dbReference type="EMBL" id="KAF4668787.1"/>
    </source>
</evidence>
<dbReference type="FunFam" id="3.30.450.60:FF:000010">
    <property type="entry name" value="AP complex subunit sigma"/>
    <property type="match status" value="1"/>
</dbReference>
<dbReference type="Pfam" id="PF00188">
    <property type="entry name" value="CAP"/>
    <property type="match status" value="1"/>
</dbReference>
<dbReference type="SMART" id="SM00198">
    <property type="entry name" value="SCP"/>
    <property type="match status" value="1"/>
</dbReference>
<dbReference type="InterPro" id="IPR035940">
    <property type="entry name" value="CAP_sf"/>
</dbReference>
<dbReference type="InterPro" id="IPR011012">
    <property type="entry name" value="Longin-like_dom_sf"/>
</dbReference>
<feature type="domain" description="SCP" evidence="6">
    <location>
        <begin position="53"/>
        <end position="171"/>
    </location>
</feature>
<dbReference type="Pfam" id="PF01217">
    <property type="entry name" value="Clat_adaptor_s"/>
    <property type="match status" value="1"/>
</dbReference>
<evidence type="ECO:0000256" key="5">
    <source>
        <dbReference type="ARBA" id="ARBA00023136"/>
    </source>
</evidence>
<comment type="caution">
    <text evidence="7">The sequence shown here is derived from an EMBL/GenBank/DDBJ whole genome shotgun (WGS) entry which is preliminary data.</text>
</comment>
<dbReference type="CDD" id="cd14832">
    <property type="entry name" value="AP4_sigma"/>
    <property type="match status" value="1"/>
</dbReference>
<dbReference type="SUPFAM" id="SSF55797">
    <property type="entry name" value="PR-1-like"/>
    <property type="match status" value="1"/>
</dbReference>
<gene>
    <name evidence="7" type="primary">AP4S1</name>
    <name evidence="7" type="ORF">FOZ61_005803</name>
</gene>
<evidence type="ECO:0000259" key="6">
    <source>
        <dbReference type="SMART" id="SM00198"/>
    </source>
</evidence>
<dbReference type="EMBL" id="JABAHT010000032">
    <property type="protein sequence ID" value="KAF4668787.1"/>
    <property type="molecule type" value="Genomic_DNA"/>
</dbReference>
<dbReference type="InterPro" id="IPR000804">
    <property type="entry name" value="Clathrin_sm-chain_CS"/>
</dbReference>
<dbReference type="InterPro" id="IPR014044">
    <property type="entry name" value="CAP_dom"/>
</dbReference>
<name>A0A7J6MBM0_PEROL</name>
<keyword evidence="5" id="KW-0472">Membrane</keyword>
<dbReference type="Gene3D" id="3.40.33.10">
    <property type="entry name" value="CAP"/>
    <property type="match status" value="1"/>
</dbReference>
<dbReference type="OrthoDB" id="371463at2759"/>
<evidence type="ECO:0000256" key="1">
    <source>
        <dbReference type="ARBA" id="ARBA00004308"/>
    </source>
</evidence>
<dbReference type="InterPro" id="IPR016635">
    <property type="entry name" value="AP_complex_ssu"/>
</dbReference>
<evidence type="ECO:0000313" key="8">
    <source>
        <dbReference type="Proteomes" id="UP000570595"/>
    </source>
</evidence>
<dbReference type="PANTHER" id="PTHR11753">
    <property type="entry name" value="ADAPTOR COMPLEXES SMALL SUBUNIT FAMILY"/>
    <property type="match status" value="1"/>
</dbReference>
<dbReference type="Gene3D" id="3.30.450.60">
    <property type="match status" value="1"/>
</dbReference>
<reference evidence="7 8" key="1">
    <citation type="submission" date="2020-04" db="EMBL/GenBank/DDBJ databases">
        <title>Perkinsus olseni comparative genomics.</title>
        <authorList>
            <person name="Bogema D.R."/>
        </authorList>
    </citation>
    <scope>NUCLEOTIDE SEQUENCE [LARGE SCALE GENOMIC DNA]</scope>
    <source>
        <strain evidence="7">ATCC PRA-179</strain>
    </source>
</reference>
<organism evidence="7 8">
    <name type="scientific">Perkinsus olseni</name>
    <name type="common">Perkinsus atlanticus</name>
    <dbReference type="NCBI Taxonomy" id="32597"/>
    <lineage>
        <taxon>Eukaryota</taxon>
        <taxon>Sar</taxon>
        <taxon>Alveolata</taxon>
        <taxon>Perkinsozoa</taxon>
        <taxon>Perkinsea</taxon>
        <taxon>Perkinsida</taxon>
        <taxon>Perkinsidae</taxon>
        <taxon>Perkinsus</taxon>
    </lineage>
</organism>
<keyword evidence="3" id="KW-0813">Transport</keyword>
<proteinExistence type="inferred from homology"/>
<accession>A0A7J6MBM0</accession>
<dbReference type="GO" id="GO:0030117">
    <property type="term" value="C:membrane coat"/>
    <property type="evidence" value="ECO:0007669"/>
    <property type="project" value="InterPro"/>
</dbReference>
<dbReference type="AlphaFoldDB" id="A0A7J6MBM0"/>
<keyword evidence="4" id="KW-0653">Protein transport</keyword>
<dbReference type="Proteomes" id="UP000570595">
    <property type="component" value="Unassembled WGS sequence"/>
</dbReference>
<evidence type="ECO:0000256" key="3">
    <source>
        <dbReference type="ARBA" id="ARBA00022448"/>
    </source>
</evidence>
<dbReference type="GO" id="GO:0016192">
    <property type="term" value="P:vesicle-mediated transport"/>
    <property type="evidence" value="ECO:0007669"/>
    <property type="project" value="InterPro"/>
</dbReference>
<protein>
    <submittedName>
        <fullName evidence="7">AP-4 complex subunit sigma-1</fullName>
    </submittedName>
</protein>
<evidence type="ECO:0000256" key="2">
    <source>
        <dbReference type="ARBA" id="ARBA00006972"/>
    </source>
</evidence>
<comment type="similarity">
    <text evidence="2">Belongs to the adaptor complexes small subunit family.</text>
</comment>
<dbReference type="GO" id="GO:0012505">
    <property type="term" value="C:endomembrane system"/>
    <property type="evidence" value="ECO:0007669"/>
    <property type="project" value="UniProtKB-SubCell"/>
</dbReference>